<evidence type="ECO:0000313" key="1">
    <source>
        <dbReference type="EMBL" id="KAJ4436595.1"/>
    </source>
</evidence>
<comment type="caution">
    <text evidence="1">The sequence shown here is derived from an EMBL/GenBank/DDBJ whole genome shotgun (WGS) entry which is preliminary data.</text>
</comment>
<dbReference type="Proteomes" id="UP001148838">
    <property type="component" value="Unassembled WGS sequence"/>
</dbReference>
<evidence type="ECO:0000313" key="2">
    <source>
        <dbReference type="Proteomes" id="UP001148838"/>
    </source>
</evidence>
<organism evidence="1 2">
    <name type="scientific">Periplaneta americana</name>
    <name type="common">American cockroach</name>
    <name type="synonym">Blatta americana</name>
    <dbReference type="NCBI Taxonomy" id="6978"/>
    <lineage>
        <taxon>Eukaryota</taxon>
        <taxon>Metazoa</taxon>
        <taxon>Ecdysozoa</taxon>
        <taxon>Arthropoda</taxon>
        <taxon>Hexapoda</taxon>
        <taxon>Insecta</taxon>
        <taxon>Pterygota</taxon>
        <taxon>Neoptera</taxon>
        <taxon>Polyneoptera</taxon>
        <taxon>Dictyoptera</taxon>
        <taxon>Blattodea</taxon>
        <taxon>Blattoidea</taxon>
        <taxon>Blattidae</taxon>
        <taxon>Blattinae</taxon>
        <taxon>Periplaneta</taxon>
    </lineage>
</organism>
<name>A0ABQ8SS93_PERAM</name>
<protein>
    <submittedName>
        <fullName evidence="1">Uncharacterized protein</fullName>
    </submittedName>
</protein>
<dbReference type="EMBL" id="JAJSOF020000021">
    <property type="protein sequence ID" value="KAJ4436595.1"/>
    <property type="molecule type" value="Genomic_DNA"/>
</dbReference>
<accession>A0ABQ8SS93</accession>
<sequence length="161" mass="18358">MVQVSEGEEIAKMSETFRENLEFDIDTATYFFPNSYSRYLEAVSSIRNLRTRHAVVIGTHNTWNNLNSVLNVSVHGIGLKKHTPWFNKGVSEMCPKVSVKCVIVPLQTDRLDTATCTHTLLSTDVHIRTDHVRYTLRYTSHENMTTFPHPLHQLTAGTRKG</sequence>
<reference evidence="1 2" key="1">
    <citation type="journal article" date="2022" name="Allergy">
        <title>Genome assembly and annotation of Periplaneta americana reveal a comprehensive cockroach allergen profile.</title>
        <authorList>
            <person name="Wang L."/>
            <person name="Xiong Q."/>
            <person name="Saelim N."/>
            <person name="Wang L."/>
            <person name="Nong W."/>
            <person name="Wan A.T."/>
            <person name="Shi M."/>
            <person name="Liu X."/>
            <person name="Cao Q."/>
            <person name="Hui J.H.L."/>
            <person name="Sookrung N."/>
            <person name="Leung T.F."/>
            <person name="Tungtrongchitr A."/>
            <person name="Tsui S.K.W."/>
        </authorList>
    </citation>
    <scope>NUCLEOTIDE SEQUENCE [LARGE SCALE GENOMIC DNA]</scope>
    <source>
        <strain evidence="1">PWHHKU_190912</strain>
    </source>
</reference>
<proteinExistence type="predicted"/>
<keyword evidence="2" id="KW-1185">Reference proteome</keyword>
<gene>
    <name evidence="1" type="ORF">ANN_16628</name>
</gene>